<comment type="caution">
    <text evidence="1">The sequence shown here is derived from an EMBL/GenBank/DDBJ whole genome shotgun (WGS) entry which is preliminary data.</text>
</comment>
<proteinExistence type="predicted"/>
<name>A0ACC2EJ69_DIPCM</name>
<accession>A0ACC2EJ69</accession>
<evidence type="ECO:0000313" key="1">
    <source>
        <dbReference type="EMBL" id="KAJ7566451.1"/>
    </source>
</evidence>
<keyword evidence="2" id="KW-1185">Reference proteome</keyword>
<reference evidence="2" key="1">
    <citation type="journal article" date="2024" name="Proc. Natl. Acad. Sci. U.S.A.">
        <title>Extraordinary preservation of gene collinearity over three hundred million years revealed in homosporous lycophytes.</title>
        <authorList>
            <person name="Li C."/>
            <person name="Wickell D."/>
            <person name="Kuo L.Y."/>
            <person name="Chen X."/>
            <person name="Nie B."/>
            <person name="Liao X."/>
            <person name="Peng D."/>
            <person name="Ji J."/>
            <person name="Jenkins J."/>
            <person name="Williams M."/>
            <person name="Shu S."/>
            <person name="Plott C."/>
            <person name="Barry K."/>
            <person name="Rajasekar S."/>
            <person name="Grimwood J."/>
            <person name="Han X."/>
            <person name="Sun S."/>
            <person name="Hou Z."/>
            <person name="He W."/>
            <person name="Dai G."/>
            <person name="Sun C."/>
            <person name="Schmutz J."/>
            <person name="Leebens-Mack J.H."/>
            <person name="Li F.W."/>
            <person name="Wang L."/>
        </authorList>
    </citation>
    <scope>NUCLEOTIDE SEQUENCE [LARGE SCALE GENOMIC DNA]</scope>
    <source>
        <strain evidence="2">cv. PW_Plant_1</strain>
    </source>
</reference>
<protein>
    <submittedName>
        <fullName evidence="1">Uncharacterized protein</fullName>
    </submittedName>
</protein>
<evidence type="ECO:0000313" key="2">
    <source>
        <dbReference type="Proteomes" id="UP001162992"/>
    </source>
</evidence>
<gene>
    <name evidence="1" type="ORF">O6H91_02G103800</name>
</gene>
<organism evidence="1 2">
    <name type="scientific">Diphasiastrum complanatum</name>
    <name type="common">Issler's clubmoss</name>
    <name type="synonym">Lycopodium complanatum</name>
    <dbReference type="NCBI Taxonomy" id="34168"/>
    <lineage>
        <taxon>Eukaryota</taxon>
        <taxon>Viridiplantae</taxon>
        <taxon>Streptophyta</taxon>
        <taxon>Embryophyta</taxon>
        <taxon>Tracheophyta</taxon>
        <taxon>Lycopodiopsida</taxon>
        <taxon>Lycopodiales</taxon>
        <taxon>Lycopodiaceae</taxon>
        <taxon>Lycopodioideae</taxon>
        <taxon>Diphasiastrum</taxon>
    </lineage>
</organism>
<sequence length="813" mass="92126">MAFILLHGILQVSIHEARDLVNESRRSGAAPDFFRKVIEQFEDSIRLGRGLSALYATVDLEKTRVGRTRIIKYEPVNPVWNENFNIYCAHNVSNVIVSVKEDNRVGATLLGRAKIPVTQLITGVTIDNWFDLYRDNGSKVKGGAKVHFYLRFFPVTLDPYWGRGITDGFEFAGVPFTYFKQHTGCRLTLYQDTHMPDNFLPPIYLSGGAIYQPTRCWEDVYEAISNSQHLIYIAGWSVYTKITLIRDPLRPNLPGSIGMPIGELLKKKADMGVRVLLLVWDDRTSVGKINKDGVMKTHDEETLEYFRNTNVKCVLTPRNPDSGLSIIQGFQIGTLFTHHQKTITVDAQLPGYPVNRRHLVSFVGGLDFANGRYDTQYHSMFHTLNTVHSDDFRQTSFPGASLKFGGPREPWHDIHSKLEGPAAWDVLRNFEQRWQKQAASNKFLLLPVREMRSIEPPSAEIAFHGINTWNVQIFRSIDAGAVDGFPDNPESAAAMGLVSGKDNIIDRSIQDAYINAIRRAKDFIYIENQYFLGSSFAWDGKQDAGALHLIPREIALKVVNKIEAGERFAVYIVMPMWPEGVPDSPQVQAILDWTRRTMEMMYKSIACALQSKQIYDRTPKDYLSFFCLGNRETIAESDYVPPQTPDVGSNYRAAQDNRRFMIYVHSKMMMVDDEYIIVGSANINQRSMDGGRDTEIALGAYQPYHIAALHPPRGEIHGFRMSLWFEHLGILDNDFLQPSSLECIRKVRMMSEELWNMYTGISPVDLPGHLLPYPVTITREGGVTELPGFRCFPDTKASVLGARAEFVPDILTT</sequence>
<dbReference type="EMBL" id="CM055093">
    <property type="protein sequence ID" value="KAJ7566451.1"/>
    <property type="molecule type" value="Genomic_DNA"/>
</dbReference>
<dbReference type="Proteomes" id="UP001162992">
    <property type="component" value="Chromosome 2"/>
</dbReference>